<dbReference type="AlphaFoldDB" id="A0A2M4C877"/>
<protein>
    <submittedName>
        <fullName evidence="1">Putative secreted protein</fullName>
    </submittedName>
</protein>
<accession>A0A2M4C877</accession>
<proteinExistence type="predicted"/>
<organism evidence="1">
    <name type="scientific">Anopheles marajoara</name>
    <dbReference type="NCBI Taxonomy" id="58244"/>
    <lineage>
        <taxon>Eukaryota</taxon>
        <taxon>Metazoa</taxon>
        <taxon>Ecdysozoa</taxon>
        <taxon>Arthropoda</taxon>
        <taxon>Hexapoda</taxon>
        <taxon>Insecta</taxon>
        <taxon>Pterygota</taxon>
        <taxon>Neoptera</taxon>
        <taxon>Endopterygota</taxon>
        <taxon>Diptera</taxon>
        <taxon>Nematocera</taxon>
        <taxon>Culicoidea</taxon>
        <taxon>Culicidae</taxon>
        <taxon>Anophelinae</taxon>
        <taxon>Anopheles</taxon>
    </lineage>
</organism>
<name>A0A2M4C877_9DIPT</name>
<evidence type="ECO:0000313" key="1">
    <source>
        <dbReference type="EMBL" id="MBW61586.1"/>
    </source>
</evidence>
<dbReference type="EMBL" id="GGFJ01012445">
    <property type="protein sequence ID" value="MBW61586.1"/>
    <property type="molecule type" value="Transcribed_RNA"/>
</dbReference>
<reference evidence="1" key="1">
    <citation type="submission" date="2018-01" db="EMBL/GenBank/DDBJ databases">
        <title>An insight into the sialome of Amazonian anophelines.</title>
        <authorList>
            <person name="Ribeiro J.M."/>
            <person name="Scarpassa V."/>
            <person name="Calvo E."/>
        </authorList>
    </citation>
    <scope>NUCLEOTIDE SEQUENCE</scope>
    <source>
        <tissue evidence="1">Salivary glands</tissue>
    </source>
</reference>
<sequence>MPSSSSPSSEMRIFVLFFCCFCRSPGSPGVEVAEKTFTLCARAVNVNLVRENNHRLAHFTGAWRRHSHARSLSSSSSSWCATSNSNQFKTLGELGRVFRMFVHL</sequence>